<dbReference type="CDD" id="cd03677">
    <property type="entry name" value="MM_CoA_mutase_beta"/>
    <property type="match status" value="1"/>
</dbReference>
<name>A0ABY2WR14_9FLAO</name>
<evidence type="ECO:0000313" key="2">
    <source>
        <dbReference type="EMBL" id="TMU57081.1"/>
    </source>
</evidence>
<sequence length="465" mass="52793">MNSPSLFDEFPQVSSKQWKQKIQYDLKGADYNETLVWESLEGIKVKPYYHSEDLENLKSFQPIVPSEWKIGQPIYAGNFSLANKKAIDSLERGAESLVFTIPGQDLDVATLFQGIDLSEHPLHLNFETLDKNVIQEFLEFLKGKSSSVYFHIDLIGHLGKTGNWYQNLEKDHQLLEEVYAMVSNYKNCCVLSVAISHYQNSGANMVQQLAYGLAHANEYLNHFSNTTSTSSSESLPITFKVSVGSNYFFEIAKLRALRWLWQTLAQTYGISSDCHILAFPTQRNKTLYDYNVNMLRSTSECMSAVLGGADTILNQAYDAIYHKDNEFGDRIARNQLLLLKDESYFGEGAKAAGGAYYVESLTQQLAEKALALFKQIESSGGFLNELKKGNIQRKIKESADKEQGLFDDGNIVLLGTNKFQNPQDRMKVDMELYPFVKTHARKTLIEPIIARRLAEQMEIKRLDDE</sequence>
<feature type="domain" description="Methylmalonyl-CoA mutase alpha/beta chain catalytic" evidence="1">
    <location>
        <begin position="107"/>
        <end position="432"/>
    </location>
</feature>
<evidence type="ECO:0000313" key="3">
    <source>
        <dbReference type="Proteomes" id="UP000751614"/>
    </source>
</evidence>
<protein>
    <submittedName>
        <fullName evidence="2">Methylmalonyl-CoA mutase</fullName>
    </submittedName>
</protein>
<keyword evidence="3" id="KW-1185">Reference proteome</keyword>
<proteinExistence type="predicted"/>
<dbReference type="RefSeq" id="WP_138834186.1">
    <property type="nucleotide sequence ID" value="NZ_VCNI01000001.1"/>
</dbReference>
<dbReference type="EMBL" id="VCNI01000001">
    <property type="protein sequence ID" value="TMU57081.1"/>
    <property type="molecule type" value="Genomic_DNA"/>
</dbReference>
<dbReference type="Pfam" id="PF01642">
    <property type="entry name" value="MM_CoA_mutase"/>
    <property type="match status" value="1"/>
</dbReference>
<organism evidence="2 3">
    <name type="scientific">Flagellimonas algicola</name>
    <dbReference type="NCBI Taxonomy" id="2583815"/>
    <lineage>
        <taxon>Bacteria</taxon>
        <taxon>Pseudomonadati</taxon>
        <taxon>Bacteroidota</taxon>
        <taxon>Flavobacteriia</taxon>
        <taxon>Flavobacteriales</taxon>
        <taxon>Flavobacteriaceae</taxon>
        <taxon>Flagellimonas</taxon>
    </lineage>
</organism>
<dbReference type="Proteomes" id="UP000751614">
    <property type="component" value="Unassembled WGS sequence"/>
</dbReference>
<dbReference type="InterPro" id="IPR006099">
    <property type="entry name" value="MeMalonylCoA_mutase_a/b_cat"/>
</dbReference>
<dbReference type="PANTHER" id="PTHR48101">
    <property type="entry name" value="METHYLMALONYL-COA MUTASE, MITOCHONDRIAL-RELATED"/>
    <property type="match status" value="1"/>
</dbReference>
<comment type="caution">
    <text evidence="2">The sequence shown here is derived from an EMBL/GenBank/DDBJ whole genome shotgun (WGS) entry which is preliminary data.</text>
</comment>
<dbReference type="SUPFAM" id="SSF51703">
    <property type="entry name" value="Cobalamin (vitamin B12)-dependent enzymes"/>
    <property type="match status" value="1"/>
</dbReference>
<gene>
    <name evidence="2" type="ORF">FGG15_05910</name>
</gene>
<accession>A0ABY2WR14</accession>
<dbReference type="PANTHER" id="PTHR48101:SF1">
    <property type="entry name" value="METHYLMALONYL-COA MUTASE, LARGE SUBUNIT"/>
    <property type="match status" value="1"/>
</dbReference>
<dbReference type="Gene3D" id="3.20.20.240">
    <property type="entry name" value="Methylmalonyl-CoA mutase"/>
    <property type="match status" value="1"/>
</dbReference>
<reference evidence="2 3" key="1">
    <citation type="submission" date="2019-05" db="EMBL/GenBank/DDBJ databases">
        <title>Flagellimonas sp. AsT0115, sp. nov., isolated from a marine red algae, Asparagopsis taxiformis.</title>
        <authorList>
            <person name="Kim J."/>
            <person name="Jeong S.E."/>
            <person name="Jeon C.O."/>
        </authorList>
    </citation>
    <scope>NUCLEOTIDE SEQUENCE [LARGE SCALE GENOMIC DNA]</scope>
    <source>
        <strain evidence="2 3">AsT0115</strain>
    </source>
</reference>
<evidence type="ECO:0000259" key="1">
    <source>
        <dbReference type="Pfam" id="PF01642"/>
    </source>
</evidence>
<dbReference type="InterPro" id="IPR016176">
    <property type="entry name" value="Cbl-dep_enz_cat"/>
</dbReference>